<name>A0ABR7T1F1_HELCL</name>
<evidence type="ECO:0008006" key="3">
    <source>
        <dbReference type="Google" id="ProtNLM"/>
    </source>
</evidence>
<dbReference type="RefSeq" id="WP_188039074.1">
    <property type="nucleotide sequence ID" value="NZ_JACVHF010000003.1"/>
</dbReference>
<protein>
    <recommendedName>
        <fullName evidence="3">General stress protein 17M-like domain-containing protein</fullName>
    </recommendedName>
</protein>
<keyword evidence="2" id="KW-1185">Reference proteome</keyword>
<organism evidence="1 2">
    <name type="scientific">Heliobacterium chlorum</name>
    <dbReference type="NCBI Taxonomy" id="2698"/>
    <lineage>
        <taxon>Bacteria</taxon>
        <taxon>Bacillati</taxon>
        <taxon>Bacillota</taxon>
        <taxon>Clostridia</taxon>
        <taxon>Eubacteriales</taxon>
        <taxon>Heliobacteriaceae</taxon>
        <taxon>Heliobacterium</taxon>
    </lineage>
</organism>
<accession>A0ABR7T1F1</accession>
<sequence length="125" mass="13681">MGEKTILAYFHGPDEAQKAKEQLVNQGYETVQVDNFSHFPGPESAERYFNPLTGDERRSLTSLIEGVETGDDSRVMMAAMPTASGMADNASFISGRNYLVTVVCDESKYDEAKQLLSAQGGYTEA</sequence>
<comment type="caution">
    <text evidence="1">The sequence shown here is derived from an EMBL/GenBank/DDBJ whole genome shotgun (WGS) entry which is preliminary data.</text>
</comment>
<evidence type="ECO:0000313" key="1">
    <source>
        <dbReference type="EMBL" id="MBC9783952.1"/>
    </source>
</evidence>
<dbReference type="EMBL" id="JACVHF010000003">
    <property type="protein sequence ID" value="MBC9783952.1"/>
    <property type="molecule type" value="Genomic_DNA"/>
</dbReference>
<proteinExistence type="predicted"/>
<dbReference type="Proteomes" id="UP000617402">
    <property type="component" value="Unassembled WGS sequence"/>
</dbReference>
<gene>
    <name evidence="1" type="ORF">H1S01_05435</name>
</gene>
<evidence type="ECO:0000313" key="2">
    <source>
        <dbReference type="Proteomes" id="UP000617402"/>
    </source>
</evidence>
<reference evidence="1 2" key="1">
    <citation type="submission" date="2020-07" db="EMBL/GenBank/DDBJ databases">
        <title>Draft whole-genome sequence of Heliobacterium chlorum DSM 3682, type strain.</title>
        <authorList>
            <person name="Kyndt J.A."/>
            <person name="Meyer T.E."/>
            <person name="Imhoff J.F."/>
        </authorList>
    </citation>
    <scope>NUCLEOTIDE SEQUENCE [LARGE SCALE GENOMIC DNA]</scope>
    <source>
        <strain evidence="1 2">DSM 3682</strain>
    </source>
</reference>